<evidence type="ECO:0000256" key="1">
    <source>
        <dbReference type="ARBA" id="ARBA00007074"/>
    </source>
</evidence>
<keyword evidence="5" id="KW-0175">Coiled coil</keyword>
<keyword evidence="9" id="KW-1185">Reference proteome</keyword>
<accession>A0A640SZS1</accession>
<feature type="coiled-coil region" evidence="5">
    <location>
        <begin position="92"/>
        <end position="126"/>
    </location>
</feature>
<name>A0A640SZS1_9ACTN</name>
<dbReference type="InterPro" id="IPR000064">
    <property type="entry name" value="NLP_P60_dom"/>
</dbReference>
<reference evidence="8 9" key="1">
    <citation type="submission" date="2019-12" db="EMBL/GenBank/DDBJ databases">
        <title>Whole genome shotgun sequence of Streptomyces hygroscopicus subsp. glebosus NBRC 13786.</title>
        <authorList>
            <person name="Ichikawa N."/>
            <person name="Kimura A."/>
            <person name="Kitahashi Y."/>
            <person name="Komaki H."/>
            <person name="Tamura T."/>
        </authorList>
    </citation>
    <scope>NUCLEOTIDE SEQUENCE [LARGE SCALE GENOMIC DNA]</scope>
    <source>
        <strain evidence="8 9">NBRC 13786</strain>
    </source>
</reference>
<dbReference type="Pfam" id="PF00877">
    <property type="entry name" value="NLPC_P60"/>
    <property type="match status" value="1"/>
</dbReference>
<feature type="region of interest" description="Disordered" evidence="6">
    <location>
        <begin position="229"/>
        <end position="261"/>
    </location>
</feature>
<keyword evidence="3" id="KW-0378">Hydrolase</keyword>
<gene>
    <name evidence="8" type="ORF">Sgleb_29320</name>
</gene>
<dbReference type="SUPFAM" id="SSF54001">
    <property type="entry name" value="Cysteine proteinases"/>
    <property type="match status" value="1"/>
</dbReference>
<keyword evidence="2" id="KW-0645">Protease</keyword>
<dbReference type="PANTHER" id="PTHR47359:SF3">
    <property type="entry name" value="NLP_P60 DOMAIN-CONTAINING PROTEIN-RELATED"/>
    <property type="match status" value="1"/>
</dbReference>
<dbReference type="Proteomes" id="UP000430079">
    <property type="component" value="Unassembled WGS sequence"/>
</dbReference>
<comment type="caution">
    <text evidence="8">The sequence shown here is derived from an EMBL/GenBank/DDBJ whole genome shotgun (WGS) entry which is preliminary data.</text>
</comment>
<dbReference type="Gene3D" id="3.90.1720.10">
    <property type="entry name" value="endopeptidase domain like (from Nostoc punctiforme)"/>
    <property type="match status" value="1"/>
</dbReference>
<evidence type="ECO:0000256" key="5">
    <source>
        <dbReference type="SAM" id="Coils"/>
    </source>
</evidence>
<dbReference type="GO" id="GO:0006508">
    <property type="term" value="P:proteolysis"/>
    <property type="evidence" value="ECO:0007669"/>
    <property type="project" value="UniProtKB-KW"/>
</dbReference>
<evidence type="ECO:0000313" key="8">
    <source>
        <dbReference type="EMBL" id="GFE14885.1"/>
    </source>
</evidence>
<evidence type="ECO:0000259" key="7">
    <source>
        <dbReference type="PROSITE" id="PS51935"/>
    </source>
</evidence>
<evidence type="ECO:0000256" key="2">
    <source>
        <dbReference type="ARBA" id="ARBA00022670"/>
    </source>
</evidence>
<feature type="compositionally biased region" description="Basic and acidic residues" evidence="6">
    <location>
        <begin position="229"/>
        <end position="239"/>
    </location>
</feature>
<dbReference type="RefSeq" id="WP_190143019.1">
    <property type="nucleotide sequence ID" value="NZ_BLIO01000001.1"/>
</dbReference>
<keyword evidence="4" id="KW-0788">Thiol protease</keyword>
<organism evidence="8 9">
    <name type="scientific">Streptomyces glebosus</name>
    <dbReference type="NCBI Taxonomy" id="249580"/>
    <lineage>
        <taxon>Bacteria</taxon>
        <taxon>Bacillati</taxon>
        <taxon>Actinomycetota</taxon>
        <taxon>Actinomycetes</taxon>
        <taxon>Kitasatosporales</taxon>
        <taxon>Streptomycetaceae</taxon>
        <taxon>Streptomyces</taxon>
    </lineage>
</organism>
<dbReference type="InterPro" id="IPR051794">
    <property type="entry name" value="PG_Endopeptidase_C40"/>
</dbReference>
<dbReference type="PANTHER" id="PTHR47359">
    <property type="entry name" value="PEPTIDOGLYCAN DL-ENDOPEPTIDASE CWLO"/>
    <property type="match status" value="1"/>
</dbReference>
<comment type="similarity">
    <text evidence="1">Belongs to the peptidase C40 family.</text>
</comment>
<dbReference type="AlphaFoldDB" id="A0A640SZS1"/>
<evidence type="ECO:0000256" key="4">
    <source>
        <dbReference type="ARBA" id="ARBA00022807"/>
    </source>
</evidence>
<sequence>MTATVASHRKPRQHPLASLTGGGSRSARTARTAATLALAGAAPTFGLAQAAAAPLTPDFDAAGHAAHRLTPAQVKNRVDALYQEAEVATQSYNGAKDSADTAREELSRLQDEAARRTGKLNAARAELGAMAAGQYRSGGIDPTVRLLLSADPQRYLDGAAVLERTGSHQATAVAGYARRLGSVRQVRQRAEDTVERLADTEAQLKKHRITVVHKLDAAEQLLSRLTAEQRQRMTARDGARSGPGQGRTGQGDDHGGGTLSRLPGAVAAAAAQAPNPRAARAVSFAYSALGKPYVWGATGPAGYDCSGLTQAAWKAGGVALPRTTYTQISSGPRVARSQLAPGDLVFFYSGISHVGIYVGDGRMIHAPHPGAPVRIAPIDQMPFAAATRPA</sequence>
<dbReference type="PROSITE" id="PS51935">
    <property type="entry name" value="NLPC_P60"/>
    <property type="match status" value="1"/>
</dbReference>
<dbReference type="InterPro" id="IPR038765">
    <property type="entry name" value="Papain-like_cys_pep_sf"/>
</dbReference>
<feature type="coiled-coil region" evidence="5">
    <location>
        <begin position="183"/>
        <end position="210"/>
    </location>
</feature>
<proteinExistence type="inferred from homology"/>
<evidence type="ECO:0000313" key="9">
    <source>
        <dbReference type="Proteomes" id="UP000430079"/>
    </source>
</evidence>
<feature type="region of interest" description="Disordered" evidence="6">
    <location>
        <begin position="1"/>
        <end position="26"/>
    </location>
</feature>
<protein>
    <recommendedName>
        <fullName evidence="7">NlpC/P60 domain-containing protein</fullName>
    </recommendedName>
</protein>
<dbReference type="GO" id="GO:0008234">
    <property type="term" value="F:cysteine-type peptidase activity"/>
    <property type="evidence" value="ECO:0007669"/>
    <property type="project" value="UniProtKB-KW"/>
</dbReference>
<evidence type="ECO:0000256" key="6">
    <source>
        <dbReference type="SAM" id="MobiDB-lite"/>
    </source>
</evidence>
<feature type="domain" description="NlpC/P60" evidence="7">
    <location>
        <begin position="275"/>
        <end position="390"/>
    </location>
</feature>
<dbReference type="EMBL" id="BLIO01000001">
    <property type="protein sequence ID" value="GFE14885.1"/>
    <property type="molecule type" value="Genomic_DNA"/>
</dbReference>
<evidence type="ECO:0000256" key="3">
    <source>
        <dbReference type="ARBA" id="ARBA00022801"/>
    </source>
</evidence>